<evidence type="ECO:0000313" key="1">
    <source>
        <dbReference type="EMBL" id="CAG8454192.1"/>
    </source>
</evidence>
<organism evidence="1 2">
    <name type="scientific">Scutellospora calospora</name>
    <dbReference type="NCBI Taxonomy" id="85575"/>
    <lineage>
        <taxon>Eukaryota</taxon>
        <taxon>Fungi</taxon>
        <taxon>Fungi incertae sedis</taxon>
        <taxon>Mucoromycota</taxon>
        <taxon>Glomeromycotina</taxon>
        <taxon>Glomeromycetes</taxon>
        <taxon>Diversisporales</taxon>
        <taxon>Gigasporaceae</taxon>
        <taxon>Scutellospora</taxon>
    </lineage>
</organism>
<evidence type="ECO:0000313" key="2">
    <source>
        <dbReference type="Proteomes" id="UP000789860"/>
    </source>
</evidence>
<protein>
    <submittedName>
        <fullName evidence="1">3169_t:CDS:1</fullName>
    </submittedName>
</protein>
<reference evidence="1" key="1">
    <citation type="submission" date="2021-06" db="EMBL/GenBank/DDBJ databases">
        <authorList>
            <person name="Kallberg Y."/>
            <person name="Tangrot J."/>
            <person name="Rosling A."/>
        </authorList>
    </citation>
    <scope>NUCLEOTIDE SEQUENCE</scope>
    <source>
        <strain evidence="1">AU212A</strain>
    </source>
</reference>
<accession>A0ACA9K696</accession>
<proteinExistence type="predicted"/>
<dbReference type="Proteomes" id="UP000789860">
    <property type="component" value="Unassembled WGS sequence"/>
</dbReference>
<comment type="caution">
    <text evidence="1">The sequence shown here is derived from an EMBL/GenBank/DDBJ whole genome shotgun (WGS) entry which is preliminary data.</text>
</comment>
<dbReference type="EMBL" id="CAJVPM010000890">
    <property type="protein sequence ID" value="CAG8454192.1"/>
    <property type="molecule type" value="Genomic_DNA"/>
</dbReference>
<name>A0ACA9K696_9GLOM</name>
<gene>
    <name evidence="1" type="ORF">SCALOS_LOCUS1327</name>
</gene>
<sequence>MAEINASSVQSEEASKEEFDEFATRRHKKYKTCETCKRYRTGSMIIKFKKFTKGDFVIPDSLEIEDE</sequence>
<keyword evidence="2" id="KW-1185">Reference proteome</keyword>